<dbReference type="RefSeq" id="WP_133712869.1">
    <property type="nucleotide sequence ID" value="NZ_SOAG01000017.1"/>
</dbReference>
<evidence type="ECO:0000313" key="5">
    <source>
        <dbReference type="Proteomes" id="UP000295215"/>
    </source>
</evidence>
<reference evidence="4 5" key="1">
    <citation type="submission" date="2019-03" db="EMBL/GenBank/DDBJ databases">
        <title>Genomic Encyclopedia of Archaeal and Bacterial Type Strains, Phase II (KMG-II): from individual species to whole genera.</title>
        <authorList>
            <person name="Goeker M."/>
        </authorList>
    </citation>
    <scope>NUCLEOTIDE SEQUENCE [LARGE SCALE GENOMIC DNA]</scope>
    <source>
        <strain evidence="4 5">DSM 28213</strain>
    </source>
</reference>
<dbReference type="AlphaFoldDB" id="A0A4R7EV02"/>
<dbReference type="SUPFAM" id="SSF46894">
    <property type="entry name" value="C-terminal effector domain of the bipartite response regulators"/>
    <property type="match status" value="1"/>
</dbReference>
<dbReference type="GO" id="GO:0003677">
    <property type="term" value="F:DNA binding"/>
    <property type="evidence" value="ECO:0007669"/>
    <property type="project" value="UniProtKB-KW"/>
</dbReference>
<dbReference type="GO" id="GO:0000160">
    <property type="term" value="P:phosphorelay signal transduction system"/>
    <property type="evidence" value="ECO:0007669"/>
    <property type="project" value="InterPro"/>
</dbReference>
<dbReference type="InterPro" id="IPR011006">
    <property type="entry name" value="CheY-like_superfamily"/>
</dbReference>
<proteinExistence type="predicted"/>
<evidence type="ECO:0000256" key="1">
    <source>
        <dbReference type="ARBA" id="ARBA00023125"/>
    </source>
</evidence>
<evidence type="ECO:0000313" key="4">
    <source>
        <dbReference type="EMBL" id="TDS56937.1"/>
    </source>
</evidence>
<accession>A0A4R7EV02</accession>
<dbReference type="PROSITE" id="PS50110">
    <property type="entry name" value="RESPONSE_REGULATORY"/>
    <property type="match status" value="1"/>
</dbReference>
<keyword evidence="5" id="KW-1185">Reference proteome</keyword>
<evidence type="ECO:0000256" key="2">
    <source>
        <dbReference type="PROSITE-ProRule" id="PRU00169"/>
    </source>
</evidence>
<dbReference type="InterPro" id="IPR001789">
    <property type="entry name" value="Sig_transdc_resp-reg_receiver"/>
</dbReference>
<dbReference type="GO" id="GO:0006355">
    <property type="term" value="P:regulation of DNA-templated transcription"/>
    <property type="evidence" value="ECO:0007669"/>
    <property type="project" value="InterPro"/>
</dbReference>
<dbReference type="SMART" id="SM00448">
    <property type="entry name" value="REC"/>
    <property type="match status" value="1"/>
</dbReference>
<dbReference type="OrthoDB" id="651456at2"/>
<feature type="domain" description="Response regulatory" evidence="3">
    <location>
        <begin position="2"/>
        <end position="124"/>
    </location>
</feature>
<feature type="modified residue" description="4-aspartylphosphate" evidence="2">
    <location>
        <position position="52"/>
    </location>
</feature>
<protein>
    <submittedName>
        <fullName evidence="4">DNA-binding NarL/FixJ family response regulator</fullName>
    </submittedName>
</protein>
<gene>
    <name evidence="4" type="ORF">C8P70_11727</name>
</gene>
<dbReference type="InterPro" id="IPR016032">
    <property type="entry name" value="Sig_transdc_resp-reg_C-effctor"/>
</dbReference>
<dbReference type="SUPFAM" id="SSF52172">
    <property type="entry name" value="CheY-like"/>
    <property type="match status" value="1"/>
</dbReference>
<dbReference type="Pfam" id="PF00072">
    <property type="entry name" value="Response_reg"/>
    <property type="match status" value="1"/>
</dbReference>
<dbReference type="Proteomes" id="UP000295215">
    <property type="component" value="Unassembled WGS sequence"/>
</dbReference>
<comment type="caution">
    <text evidence="4">The sequence shown here is derived from an EMBL/GenBank/DDBJ whole genome shotgun (WGS) entry which is preliminary data.</text>
</comment>
<keyword evidence="1 4" id="KW-0238">DNA-binding</keyword>
<evidence type="ECO:0000259" key="3">
    <source>
        <dbReference type="PROSITE" id="PS50110"/>
    </source>
</evidence>
<dbReference type="EMBL" id="SOAG01000017">
    <property type="protein sequence ID" value="TDS56937.1"/>
    <property type="molecule type" value="Genomic_DNA"/>
</dbReference>
<keyword evidence="2" id="KW-0597">Phosphoprotein</keyword>
<organism evidence="4 5">
    <name type="scientific">Myroides indicus</name>
    <dbReference type="NCBI Taxonomy" id="1323422"/>
    <lineage>
        <taxon>Bacteria</taxon>
        <taxon>Pseudomonadati</taxon>
        <taxon>Bacteroidota</taxon>
        <taxon>Flavobacteriia</taxon>
        <taxon>Flavobacteriales</taxon>
        <taxon>Flavobacteriaceae</taxon>
        <taxon>Myroides</taxon>
    </lineage>
</organism>
<sequence>MNILLADDHLMTLEGYISILNNPEYQYSKLLTCEQIYHWIIQGNTPDVAVLDHDMLSYKELELNSGADCALLIRQYAPDCKIILITAHEEAVILYNMYKKTHPDALIVKSDFAGEIFRVLVGKDISESSYLSPKAKAAVKSIMNRLTLLDPTNREILMYLSHGFKIFQIQDFITLSTSGIQKRISKMLQEFDVSDYQELIVLVKKEGLL</sequence>
<dbReference type="Gene3D" id="3.40.50.2300">
    <property type="match status" value="1"/>
</dbReference>
<name>A0A4R7EV02_9FLAO</name>